<dbReference type="GO" id="GO:0032259">
    <property type="term" value="P:methylation"/>
    <property type="evidence" value="ECO:0007669"/>
    <property type="project" value="UniProtKB-KW"/>
</dbReference>
<feature type="binding site" evidence="4">
    <location>
        <position position="185"/>
    </location>
    <ligand>
        <name>S-adenosyl-L-methionine</name>
        <dbReference type="ChEBI" id="CHEBI:59789"/>
    </ligand>
</feature>
<dbReference type="NCBIfam" id="TIGR03534">
    <property type="entry name" value="RF_mod_PrmC"/>
    <property type="match status" value="1"/>
</dbReference>
<dbReference type="InterPro" id="IPR004556">
    <property type="entry name" value="HemK-like"/>
</dbReference>
<keyword evidence="3 4" id="KW-0949">S-adenosyl-L-methionine</keyword>
<dbReference type="PROSITE" id="PS00092">
    <property type="entry name" value="N6_MTASE"/>
    <property type="match status" value="1"/>
</dbReference>
<sequence>MKYATLLNRGKEKLKSAGIEEYENDAYMLLEYVTGKDRNFFILNAKEEASDIIFQNYEKLCEKRSKRIPLQYITGKAYFCGYEFYVDENVLIPRFDTENLVCQAEKYIKENSKVLDVCTGSGCIIISLYKNFNGKIKAKALDISEAALKVAKKNAQDLECSIDFIQSDVFENIPQNEKFDLIVSNPPYIKTEVIDTLMPEVKKFEPVLALDGLEDGLYFYRKISKEAVIYLNPKGRLVFEIGADQRESVTEILKENGYKNIECIKDLNGLDRVITGEHG</sequence>
<comment type="function">
    <text evidence="4">Methylates the class 1 translation termination release factors RF1/PrfA and RF2/PrfB on the glutamine residue of the universally conserved GGQ motif.</text>
</comment>
<dbReference type="Pfam" id="PF17827">
    <property type="entry name" value="PrmC_N"/>
    <property type="match status" value="1"/>
</dbReference>
<evidence type="ECO:0000256" key="3">
    <source>
        <dbReference type="ARBA" id="ARBA00022691"/>
    </source>
</evidence>
<dbReference type="InterPro" id="IPR025714">
    <property type="entry name" value="Methyltranfer_dom"/>
</dbReference>
<comment type="similarity">
    <text evidence="4">Belongs to the protein N5-glutamine methyltransferase family. PrmC subfamily.</text>
</comment>
<dbReference type="NCBIfam" id="TIGR00536">
    <property type="entry name" value="hemK_fam"/>
    <property type="match status" value="1"/>
</dbReference>
<feature type="binding site" evidence="4">
    <location>
        <begin position="185"/>
        <end position="188"/>
    </location>
    <ligand>
        <name>substrate</name>
    </ligand>
</feature>
<proteinExistence type="inferred from homology"/>
<dbReference type="EMBL" id="FOJY01000028">
    <property type="protein sequence ID" value="SFB37641.1"/>
    <property type="molecule type" value="Genomic_DNA"/>
</dbReference>
<dbReference type="STRING" id="1120918.SAMN05216249_1289"/>
<dbReference type="Gene3D" id="3.40.50.150">
    <property type="entry name" value="Vaccinia Virus protein VP39"/>
    <property type="match status" value="1"/>
</dbReference>
<evidence type="ECO:0000313" key="8">
    <source>
        <dbReference type="EMBL" id="SFB37641.1"/>
    </source>
</evidence>
<dbReference type="GO" id="GO:0003676">
    <property type="term" value="F:nucleic acid binding"/>
    <property type="evidence" value="ECO:0007669"/>
    <property type="project" value="InterPro"/>
</dbReference>
<dbReference type="InterPro" id="IPR002052">
    <property type="entry name" value="DNA_methylase_N6_adenine_CS"/>
</dbReference>
<comment type="catalytic activity">
    <reaction evidence="4">
        <text>L-glutaminyl-[peptide chain release factor] + S-adenosyl-L-methionine = N(5)-methyl-L-glutaminyl-[peptide chain release factor] + S-adenosyl-L-homocysteine + H(+)</text>
        <dbReference type="Rhea" id="RHEA:42896"/>
        <dbReference type="Rhea" id="RHEA-COMP:10271"/>
        <dbReference type="Rhea" id="RHEA-COMP:10272"/>
        <dbReference type="ChEBI" id="CHEBI:15378"/>
        <dbReference type="ChEBI" id="CHEBI:30011"/>
        <dbReference type="ChEBI" id="CHEBI:57856"/>
        <dbReference type="ChEBI" id="CHEBI:59789"/>
        <dbReference type="ChEBI" id="CHEBI:61891"/>
        <dbReference type="EC" id="2.1.1.297"/>
    </reaction>
</comment>
<feature type="coiled-coil region" evidence="5">
    <location>
        <begin position="141"/>
        <end position="168"/>
    </location>
</feature>
<dbReference type="InterPro" id="IPR040758">
    <property type="entry name" value="PrmC_N"/>
</dbReference>
<keyword evidence="2 4" id="KW-0808">Transferase</keyword>
<dbReference type="SUPFAM" id="SSF53335">
    <property type="entry name" value="S-adenosyl-L-methionine-dependent methyltransferases"/>
    <property type="match status" value="1"/>
</dbReference>
<gene>
    <name evidence="4" type="primary">prmC</name>
    <name evidence="8" type="ORF">SAMN05216249_1289</name>
</gene>
<dbReference type="PANTHER" id="PTHR18895">
    <property type="entry name" value="HEMK METHYLTRANSFERASE"/>
    <property type="match status" value="1"/>
</dbReference>
<feature type="binding site" evidence="4">
    <location>
        <position position="142"/>
    </location>
    <ligand>
        <name>S-adenosyl-L-methionine</name>
        <dbReference type="ChEBI" id="CHEBI:59789"/>
    </ligand>
</feature>
<accession>A0A1I1AHY5</accession>
<dbReference type="Pfam" id="PF13847">
    <property type="entry name" value="Methyltransf_31"/>
    <property type="match status" value="1"/>
</dbReference>
<keyword evidence="5" id="KW-0175">Coiled coil</keyword>
<evidence type="ECO:0000259" key="6">
    <source>
        <dbReference type="Pfam" id="PF13847"/>
    </source>
</evidence>
<name>A0A1I1AHY5_9FIRM</name>
<dbReference type="RefSeq" id="WP_092874731.1">
    <property type="nucleotide sequence ID" value="NZ_FOJY01000028.1"/>
</dbReference>
<dbReference type="InterPro" id="IPR050320">
    <property type="entry name" value="N5-glutamine_MTase"/>
</dbReference>
<dbReference type="OrthoDB" id="9800643at2"/>
<organism evidence="8 9">
    <name type="scientific">Acetitomaculum ruminis DSM 5522</name>
    <dbReference type="NCBI Taxonomy" id="1120918"/>
    <lineage>
        <taxon>Bacteria</taxon>
        <taxon>Bacillati</taxon>
        <taxon>Bacillota</taxon>
        <taxon>Clostridia</taxon>
        <taxon>Lachnospirales</taxon>
        <taxon>Lachnospiraceae</taxon>
        <taxon>Acetitomaculum</taxon>
    </lineage>
</organism>
<dbReference type="InterPro" id="IPR019874">
    <property type="entry name" value="RF_methyltr_PrmC"/>
</dbReference>
<evidence type="ECO:0000256" key="1">
    <source>
        <dbReference type="ARBA" id="ARBA00022603"/>
    </source>
</evidence>
<dbReference type="CDD" id="cd02440">
    <property type="entry name" value="AdoMet_MTases"/>
    <property type="match status" value="1"/>
</dbReference>
<dbReference type="GO" id="GO:0102559">
    <property type="term" value="F:peptide chain release factor N(5)-glutamine methyltransferase activity"/>
    <property type="evidence" value="ECO:0007669"/>
    <property type="project" value="UniProtKB-EC"/>
</dbReference>
<dbReference type="HAMAP" id="MF_02126">
    <property type="entry name" value="RF_methyltr_PrmC"/>
    <property type="match status" value="1"/>
</dbReference>
<dbReference type="PANTHER" id="PTHR18895:SF74">
    <property type="entry name" value="MTRF1L RELEASE FACTOR GLUTAMINE METHYLTRANSFERASE"/>
    <property type="match status" value="1"/>
</dbReference>
<comment type="caution">
    <text evidence="4">Lacks conserved residue(s) required for the propagation of feature annotation.</text>
</comment>
<dbReference type="EC" id="2.1.1.297" evidence="4"/>
<reference evidence="8 9" key="1">
    <citation type="submission" date="2016-10" db="EMBL/GenBank/DDBJ databases">
        <authorList>
            <person name="de Groot N.N."/>
        </authorList>
    </citation>
    <scope>NUCLEOTIDE SEQUENCE [LARGE SCALE GENOMIC DNA]</scope>
    <source>
        <strain evidence="8 9">DSM 5522</strain>
    </source>
</reference>
<evidence type="ECO:0000256" key="2">
    <source>
        <dbReference type="ARBA" id="ARBA00022679"/>
    </source>
</evidence>
<keyword evidence="1 4" id="KW-0489">Methyltransferase</keyword>
<dbReference type="InterPro" id="IPR029063">
    <property type="entry name" value="SAM-dependent_MTases_sf"/>
</dbReference>
<evidence type="ECO:0000313" key="9">
    <source>
        <dbReference type="Proteomes" id="UP000198838"/>
    </source>
</evidence>
<evidence type="ECO:0000259" key="7">
    <source>
        <dbReference type="Pfam" id="PF17827"/>
    </source>
</evidence>
<evidence type="ECO:0000256" key="4">
    <source>
        <dbReference type="HAMAP-Rule" id="MF_02126"/>
    </source>
</evidence>
<feature type="domain" description="Release factor glutamine methyltransferase N-terminal" evidence="7">
    <location>
        <begin position="6"/>
        <end position="75"/>
    </location>
</feature>
<dbReference type="Proteomes" id="UP000198838">
    <property type="component" value="Unassembled WGS sequence"/>
</dbReference>
<evidence type="ECO:0000256" key="5">
    <source>
        <dbReference type="SAM" id="Coils"/>
    </source>
</evidence>
<keyword evidence="9" id="KW-1185">Reference proteome</keyword>
<dbReference type="AlphaFoldDB" id="A0A1I1AHY5"/>
<protein>
    <recommendedName>
        <fullName evidence="4">Release factor glutamine methyltransferase</fullName>
        <shortName evidence="4">RF MTase</shortName>
        <ecNumber evidence="4">2.1.1.297</ecNumber>
    </recommendedName>
    <alternativeName>
        <fullName evidence="4">N5-glutamine methyltransferase PrmC</fullName>
    </alternativeName>
    <alternativeName>
        <fullName evidence="4">Protein-(glutamine-N5) MTase PrmC</fullName>
    </alternativeName>
    <alternativeName>
        <fullName evidence="4">Protein-glutamine N-methyltransferase PrmC</fullName>
    </alternativeName>
</protein>
<feature type="domain" description="Methyltransferase" evidence="6">
    <location>
        <begin position="108"/>
        <end position="256"/>
    </location>
</feature>
<dbReference type="Gene3D" id="1.10.8.10">
    <property type="entry name" value="DNA helicase RuvA subunit, C-terminal domain"/>
    <property type="match status" value="1"/>
</dbReference>